<name>A0AA38J0I6_9CUCU</name>
<proteinExistence type="predicted"/>
<feature type="domain" description="Myb-like" evidence="7">
    <location>
        <begin position="288"/>
        <end position="340"/>
    </location>
</feature>
<reference evidence="9" key="1">
    <citation type="journal article" date="2023" name="G3 (Bethesda)">
        <title>Whole genome assemblies of Zophobas morio and Tenebrio molitor.</title>
        <authorList>
            <person name="Kaur S."/>
            <person name="Stinson S.A."/>
            <person name="diCenzo G.C."/>
        </authorList>
    </citation>
    <scope>NUCLEOTIDE SEQUENCE</scope>
    <source>
        <strain evidence="9">QUZm001</strain>
    </source>
</reference>
<dbReference type="Gene3D" id="1.10.10.60">
    <property type="entry name" value="Homeodomain-like"/>
    <property type="match status" value="4"/>
</dbReference>
<feature type="region of interest" description="Disordered" evidence="6">
    <location>
        <begin position="837"/>
        <end position="875"/>
    </location>
</feature>
<dbReference type="Pfam" id="PF00249">
    <property type="entry name" value="Myb_DNA-binding"/>
    <property type="match status" value="2"/>
</dbReference>
<dbReference type="GO" id="GO:0042796">
    <property type="term" value="P:snRNA transcription by RNA polymerase III"/>
    <property type="evidence" value="ECO:0007669"/>
    <property type="project" value="TreeGrafter"/>
</dbReference>
<feature type="compositionally biased region" description="Low complexity" evidence="6">
    <location>
        <begin position="850"/>
        <end position="870"/>
    </location>
</feature>
<keyword evidence="5" id="KW-0539">Nucleus</keyword>
<comment type="subcellular location">
    <subcellularLocation>
        <location evidence="1">Nucleus</location>
    </subcellularLocation>
</comment>
<dbReference type="CDD" id="cd00167">
    <property type="entry name" value="SANT"/>
    <property type="match status" value="4"/>
</dbReference>
<dbReference type="Proteomes" id="UP001168821">
    <property type="component" value="Unassembled WGS sequence"/>
</dbReference>
<dbReference type="PROSITE" id="PS50090">
    <property type="entry name" value="MYB_LIKE"/>
    <property type="match status" value="3"/>
</dbReference>
<keyword evidence="4" id="KW-0804">Transcription</keyword>
<feature type="region of interest" description="Disordered" evidence="6">
    <location>
        <begin position="697"/>
        <end position="716"/>
    </location>
</feature>
<feature type="compositionally biased region" description="Polar residues" evidence="6">
    <location>
        <begin position="757"/>
        <end position="782"/>
    </location>
</feature>
<feature type="domain" description="Myb-like" evidence="7">
    <location>
        <begin position="397"/>
        <end position="447"/>
    </location>
</feature>
<feature type="domain" description="HTH myb-type" evidence="8">
    <location>
        <begin position="452"/>
        <end position="502"/>
    </location>
</feature>
<organism evidence="9 10">
    <name type="scientific">Zophobas morio</name>
    <dbReference type="NCBI Taxonomy" id="2755281"/>
    <lineage>
        <taxon>Eukaryota</taxon>
        <taxon>Metazoa</taxon>
        <taxon>Ecdysozoa</taxon>
        <taxon>Arthropoda</taxon>
        <taxon>Hexapoda</taxon>
        <taxon>Insecta</taxon>
        <taxon>Pterygota</taxon>
        <taxon>Neoptera</taxon>
        <taxon>Endopterygota</taxon>
        <taxon>Coleoptera</taxon>
        <taxon>Polyphaga</taxon>
        <taxon>Cucujiformia</taxon>
        <taxon>Tenebrionidae</taxon>
        <taxon>Zophobas</taxon>
    </lineage>
</organism>
<dbReference type="InterPro" id="IPR051575">
    <property type="entry name" value="Myb-like_DNA-bd"/>
</dbReference>
<sequence>MEDDEQEDVKKMTEFINKQKSSYQNNVQLEFEDFVNFKQDYSDQEFDEDDEESCYEVLSIKTLYLDNAPGQELVFTEEEQNTIDSCTEPELKKLLILNRSKNMQLIKLHKKIQGFLAECEAEIEEKKNVLKNSEPKHLNQQTFIWKLAAPYFKDKKFFPCPLNSDAMRKRNRDELSVYDLNPSPKWTPIEFDRLNNAVKCNYNINRQNNIVSKISALKNKMKSGDEDKSLVEEILNLKEQLEELKIGDDKLPPLNSNEFISWYKVAETFLKDKHTAVECESVWHMLLHPDINKLEWTKEENKSLETIAKQHSFQNWDEIAAELSTNRTGFTTCLHYHSKLCDKFKRSKFIPEEDKFLLEVVDIYKVGNFIPWNKVVCHFNNRSRHQLYHRYTYFLSQNHVKRGKFSEAEDILLIILVNKFGRNFKKCAEYMPHRSQVQLKSRYNSNLQRHIKKGTFTSEDDEVIYDYAKKFGEKSWSNLATKLRRCNAQIRQRYKLIKTFLQENPQASVADIPKRRHRFDQMNEGQHDFLNYMAEQYKDTDEIPTLSVIEESLQAELISPNLNRSFQKKINKPAIESSEAKPKNIDAMLTDLFTSSIKMKQCGVITEAYLNEATDNANQILKLLGVKLYIPKDLENDHYVDNVDVKILERISKNNNLNQTEVSRLIPPNLNTLVGLRSLILKHKECKSQQKSKYFASTSKCNPVSSQTDEGPGSTQELEKHGILYHRELFSQRFDMLFDWSAFLSLEKPNQLSVPEQVTANNLSSTSKKTYSKRQGPQNTSAPKKRKIDVSALTDLSKNPQLKSVDKQVVEDLIKKNNIKVIRLDSISGLNIKRVSKPTSNVNHSRSEPSVSSADDSVTISSNSSPSTDNENIVTNDDLQDVETLNTLLKTLKSEANTGPSCQNDEYQAIKGDVQLLKEILQYEKIQVKSDPEGS</sequence>
<evidence type="ECO:0000256" key="6">
    <source>
        <dbReference type="SAM" id="MobiDB-lite"/>
    </source>
</evidence>
<dbReference type="PANTHER" id="PTHR46621:SF1">
    <property type="entry name" value="SNRNA-ACTIVATING PROTEIN COMPLEX SUBUNIT 4"/>
    <property type="match status" value="1"/>
</dbReference>
<dbReference type="AlphaFoldDB" id="A0AA38J0I6"/>
<dbReference type="GO" id="GO:0005634">
    <property type="term" value="C:nucleus"/>
    <property type="evidence" value="ECO:0007669"/>
    <property type="project" value="UniProtKB-SubCell"/>
</dbReference>
<dbReference type="InterPro" id="IPR017930">
    <property type="entry name" value="Myb_dom"/>
</dbReference>
<evidence type="ECO:0000313" key="9">
    <source>
        <dbReference type="EMBL" id="KAJ3662354.1"/>
    </source>
</evidence>
<gene>
    <name evidence="9" type="ORF">Zmor_006708</name>
</gene>
<dbReference type="InterPro" id="IPR001005">
    <property type="entry name" value="SANT/Myb"/>
</dbReference>
<dbReference type="GO" id="GO:0042795">
    <property type="term" value="P:snRNA transcription by RNA polymerase II"/>
    <property type="evidence" value="ECO:0007669"/>
    <property type="project" value="TreeGrafter"/>
</dbReference>
<keyword evidence="2" id="KW-0805">Transcription regulation</keyword>
<feature type="region of interest" description="Disordered" evidence="6">
    <location>
        <begin position="757"/>
        <end position="793"/>
    </location>
</feature>
<evidence type="ECO:0000259" key="8">
    <source>
        <dbReference type="PROSITE" id="PS51294"/>
    </source>
</evidence>
<evidence type="ECO:0008006" key="11">
    <source>
        <dbReference type="Google" id="ProtNLM"/>
    </source>
</evidence>
<evidence type="ECO:0000256" key="1">
    <source>
        <dbReference type="ARBA" id="ARBA00004123"/>
    </source>
</evidence>
<protein>
    <recommendedName>
        <fullName evidence="11">snRNA-activating protein complex subunit 4</fullName>
    </recommendedName>
</protein>
<dbReference type="PANTHER" id="PTHR46621">
    <property type="entry name" value="SNRNA-ACTIVATING PROTEIN COMPLEX SUBUNIT 4"/>
    <property type="match status" value="1"/>
</dbReference>
<evidence type="ECO:0000256" key="2">
    <source>
        <dbReference type="ARBA" id="ARBA00023015"/>
    </source>
</evidence>
<dbReference type="InterPro" id="IPR009057">
    <property type="entry name" value="Homeodomain-like_sf"/>
</dbReference>
<dbReference type="SUPFAM" id="SSF46689">
    <property type="entry name" value="Homeodomain-like"/>
    <property type="match status" value="3"/>
</dbReference>
<evidence type="ECO:0000256" key="4">
    <source>
        <dbReference type="ARBA" id="ARBA00023163"/>
    </source>
</evidence>
<dbReference type="GO" id="GO:0000978">
    <property type="term" value="F:RNA polymerase II cis-regulatory region sequence-specific DNA binding"/>
    <property type="evidence" value="ECO:0007669"/>
    <property type="project" value="TreeGrafter"/>
</dbReference>
<keyword evidence="10" id="KW-1185">Reference proteome</keyword>
<evidence type="ECO:0000256" key="3">
    <source>
        <dbReference type="ARBA" id="ARBA00023125"/>
    </source>
</evidence>
<dbReference type="GO" id="GO:0019185">
    <property type="term" value="C:snRNA-activating protein complex"/>
    <property type="evidence" value="ECO:0007669"/>
    <property type="project" value="TreeGrafter"/>
</dbReference>
<dbReference type="Pfam" id="PF13921">
    <property type="entry name" value="Myb_DNA-bind_6"/>
    <property type="match status" value="1"/>
</dbReference>
<evidence type="ECO:0000256" key="5">
    <source>
        <dbReference type="ARBA" id="ARBA00023242"/>
    </source>
</evidence>
<dbReference type="GO" id="GO:0001006">
    <property type="term" value="F:RNA polymerase III type 3 promoter sequence-specific DNA binding"/>
    <property type="evidence" value="ECO:0007669"/>
    <property type="project" value="TreeGrafter"/>
</dbReference>
<dbReference type="PROSITE" id="PS51294">
    <property type="entry name" value="HTH_MYB"/>
    <property type="match status" value="2"/>
</dbReference>
<dbReference type="EMBL" id="JALNTZ010000002">
    <property type="protein sequence ID" value="KAJ3662354.1"/>
    <property type="molecule type" value="Genomic_DNA"/>
</dbReference>
<keyword evidence="3" id="KW-0238">DNA-binding</keyword>
<dbReference type="SMART" id="SM00717">
    <property type="entry name" value="SANT"/>
    <property type="match status" value="5"/>
</dbReference>
<accession>A0AA38J0I6</accession>
<evidence type="ECO:0000259" key="7">
    <source>
        <dbReference type="PROSITE" id="PS50090"/>
    </source>
</evidence>
<feature type="domain" description="Myb-like" evidence="7">
    <location>
        <begin position="448"/>
        <end position="498"/>
    </location>
</feature>
<feature type="domain" description="HTH myb-type" evidence="8">
    <location>
        <begin position="397"/>
        <end position="451"/>
    </location>
</feature>
<evidence type="ECO:0000313" key="10">
    <source>
        <dbReference type="Proteomes" id="UP001168821"/>
    </source>
</evidence>
<comment type="caution">
    <text evidence="9">The sequence shown here is derived from an EMBL/GenBank/DDBJ whole genome shotgun (WGS) entry which is preliminary data.</text>
</comment>